<feature type="transmembrane region" description="Helical" evidence="1">
    <location>
        <begin position="16"/>
        <end position="36"/>
    </location>
</feature>
<keyword evidence="3" id="KW-1185">Reference proteome</keyword>
<gene>
    <name evidence="2" type="ORF">GD597_00415</name>
</gene>
<dbReference type="Proteomes" id="UP000598971">
    <property type="component" value="Unassembled WGS sequence"/>
</dbReference>
<accession>A0A8J8JRR4</accession>
<keyword evidence="1" id="KW-0812">Transmembrane</keyword>
<evidence type="ECO:0000313" key="2">
    <source>
        <dbReference type="EMBL" id="NNV53898.1"/>
    </source>
</evidence>
<proteinExistence type="predicted"/>
<dbReference type="AlphaFoldDB" id="A0A8J8JRR4"/>
<sequence length="53" mass="6193">MKFINYIQSIINVDTYGLIGLLLFFIIFIGISFWALKADKKLMDKINRIPLDN</sequence>
<evidence type="ECO:0000313" key="3">
    <source>
        <dbReference type="Proteomes" id="UP000598971"/>
    </source>
</evidence>
<evidence type="ECO:0000256" key="1">
    <source>
        <dbReference type="SAM" id="Phobius"/>
    </source>
</evidence>
<comment type="caution">
    <text evidence="2">The sequence shown here is derived from an EMBL/GenBank/DDBJ whole genome shotgun (WGS) entry which is preliminary data.</text>
</comment>
<protein>
    <submittedName>
        <fullName evidence="2">CcoQ/FixQ family Cbb3-type cytochrome c oxidase assembly chaperone</fullName>
    </submittedName>
</protein>
<dbReference type="RefSeq" id="WP_171605816.1">
    <property type="nucleotide sequence ID" value="NZ_WHPF01000001.1"/>
</dbReference>
<dbReference type="EMBL" id="WHPF01000001">
    <property type="protein sequence ID" value="NNV53898.1"/>
    <property type="molecule type" value="Genomic_DNA"/>
</dbReference>
<reference evidence="2" key="1">
    <citation type="submission" date="2019-10" db="EMBL/GenBank/DDBJ databases">
        <title>Draft genome sequence of Panacibacter sp. KCS-6.</title>
        <authorList>
            <person name="Yim K.J."/>
        </authorList>
    </citation>
    <scope>NUCLEOTIDE SEQUENCE</scope>
    <source>
        <strain evidence="2">KCS-6</strain>
    </source>
</reference>
<organism evidence="2 3">
    <name type="scientific">Limnovirga soli</name>
    <dbReference type="NCBI Taxonomy" id="2656915"/>
    <lineage>
        <taxon>Bacteria</taxon>
        <taxon>Pseudomonadati</taxon>
        <taxon>Bacteroidota</taxon>
        <taxon>Chitinophagia</taxon>
        <taxon>Chitinophagales</taxon>
        <taxon>Chitinophagaceae</taxon>
        <taxon>Limnovirga</taxon>
    </lineage>
</organism>
<keyword evidence="1" id="KW-0472">Membrane</keyword>
<name>A0A8J8JRR4_9BACT</name>
<keyword evidence="1" id="KW-1133">Transmembrane helix</keyword>